<dbReference type="Proteomes" id="UP001165060">
    <property type="component" value="Unassembled WGS sequence"/>
</dbReference>
<feature type="region of interest" description="Disordered" evidence="1">
    <location>
        <begin position="99"/>
        <end position="148"/>
    </location>
</feature>
<feature type="region of interest" description="Disordered" evidence="1">
    <location>
        <begin position="1"/>
        <end position="26"/>
    </location>
</feature>
<sequence>MSSFASPATESKAKDPIVPSKDSSVPSLFDIPVLLKECSNANFEATIAALETFHAAATAPKDRESCVALTTDEVKLLLSARLLLPDFDDGEFDGYASSGASNAADAHPSDLHPPSAHPYTSALSTSAPSTSAPSTSAPSSSPSSSSSYEECTKLTLTHVAAHSAISSPSSSVSSSAIKLLSLILSADRFEASTVTAGYAVGHTVLTSALDSLTDSSLPPSTVLPRLQACLVLLQSMPTFNVNQFLSPPPPDREDDYVPLCESQGWSPAVMLLQTVPLFFPAYPPPTPEALASLSVLLNPIIDQSSSSPADLTMMHPTTKFCALHTLISLLDPANGLSASLFSYIMTALQPSIYEGAESRVADTVNFLLSGSGRADVCSTMAPLGEFLSTNLPPTALSGVRGHTVFDKLLLFDASVERMRMLGCFEHVAAFQLHHSSPNALRSAYRTLLANPHDEARSDRILTMLCERLSKDDRISALPLLFREHGFDVVGRTLGSGLTFSVSIKADACRPQGGFGEDRYSFGGVKCCGTYCSPDFLGVFISGYIQSLCDPAGCPLDLRWLLDNLAVIGSTGFVPLALPNIVLLSDARGNSGVNLIKSNAGALVAELGEPEIHGIVSASQWYKLARVASKDGNLPCLNTCVEGLSKAPGLGESTHADFLSGLARLCFDYRCRTSRLLVAAEDEDSRSTDVRALFRALREYAGTGEDKVDKASGFTALHELCRTIVEVGYAGLNKERCKHALVLACCVVGDDLVHAKSNKEFGERTASSILEEGGEELEWAREVLVKGGK</sequence>
<keyword evidence="3" id="KW-1185">Reference proteome</keyword>
<proteinExistence type="predicted"/>
<organism evidence="2 3">
    <name type="scientific">Tetraparma gracilis</name>
    <dbReference type="NCBI Taxonomy" id="2962635"/>
    <lineage>
        <taxon>Eukaryota</taxon>
        <taxon>Sar</taxon>
        <taxon>Stramenopiles</taxon>
        <taxon>Ochrophyta</taxon>
        <taxon>Bolidophyceae</taxon>
        <taxon>Parmales</taxon>
        <taxon>Triparmaceae</taxon>
        <taxon>Tetraparma</taxon>
    </lineage>
</organism>
<protein>
    <submittedName>
        <fullName evidence="2">Uncharacterized protein</fullName>
    </submittedName>
</protein>
<dbReference type="EMBL" id="BRYB01001236">
    <property type="protein sequence ID" value="GMI21277.1"/>
    <property type="molecule type" value="Genomic_DNA"/>
</dbReference>
<name>A0ABQ6M853_9STRA</name>
<reference evidence="2 3" key="1">
    <citation type="journal article" date="2023" name="Commun. Biol.">
        <title>Genome analysis of Parmales, the sister group of diatoms, reveals the evolutionary specialization of diatoms from phago-mixotrophs to photoautotrophs.</title>
        <authorList>
            <person name="Ban H."/>
            <person name="Sato S."/>
            <person name="Yoshikawa S."/>
            <person name="Yamada K."/>
            <person name="Nakamura Y."/>
            <person name="Ichinomiya M."/>
            <person name="Sato N."/>
            <person name="Blanc-Mathieu R."/>
            <person name="Endo H."/>
            <person name="Kuwata A."/>
            <person name="Ogata H."/>
        </authorList>
    </citation>
    <scope>NUCLEOTIDE SEQUENCE [LARGE SCALE GENOMIC DNA]</scope>
</reference>
<evidence type="ECO:0000256" key="1">
    <source>
        <dbReference type="SAM" id="MobiDB-lite"/>
    </source>
</evidence>
<evidence type="ECO:0000313" key="2">
    <source>
        <dbReference type="EMBL" id="GMI21277.1"/>
    </source>
</evidence>
<evidence type="ECO:0000313" key="3">
    <source>
        <dbReference type="Proteomes" id="UP001165060"/>
    </source>
</evidence>
<comment type="caution">
    <text evidence="2">The sequence shown here is derived from an EMBL/GenBank/DDBJ whole genome shotgun (WGS) entry which is preliminary data.</text>
</comment>
<gene>
    <name evidence="2" type="ORF">TeGR_g5996</name>
</gene>
<feature type="compositionally biased region" description="Low complexity" evidence="1">
    <location>
        <begin position="120"/>
        <end position="147"/>
    </location>
</feature>
<accession>A0ABQ6M853</accession>